<sequence length="319" mass="35696">MDLRLPPLTQVPALSPVSWLPTQPTVLGPIWGNRSRDTSVWGSLFAAPPCSALNRAPSSPRRRTRPAGKLLPSCGGASSLPSNAPSNRVTSAPSEALQRPEGRTCRSQAARRATVVAAVAATAVAVSSRLKSDIAAKVEGSCGPRAVPKQVHALSPAYPTKVLTYSLTTSKVAYFKRKYAEEEDLHQDYHGYFPKHLILPEDRTCILKLSLEKLRFLEDPEIYLRRSVLINNLLRKIHLETEKESYEYFKDAPCYKTAYSDTRKRLKFMVQECCSQSLYYEELHSYHIVPYASENAIYGMGYTSSHLEQNSQLLIYKMN</sequence>
<gene>
    <name evidence="2" type="primary">LOC109675008</name>
</gene>
<keyword evidence="1" id="KW-1185">Reference proteome</keyword>
<protein>
    <submittedName>
        <fullName evidence="2">Uncharacterized protein</fullName>
    </submittedName>
</protein>
<proteinExistence type="predicted"/>
<evidence type="ECO:0000313" key="2">
    <source>
        <dbReference type="RefSeq" id="XP_073923067.1"/>
    </source>
</evidence>
<organism evidence="1 2">
    <name type="scientific">Castor canadensis</name>
    <name type="common">American beaver</name>
    <dbReference type="NCBI Taxonomy" id="51338"/>
    <lineage>
        <taxon>Eukaryota</taxon>
        <taxon>Metazoa</taxon>
        <taxon>Chordata</taxon>
        <taxon>Craniata</taxon>
        <taxon>Vertebrata</taxon>
        <taxon>Euteleostomi</taxon>
        <taxon>Mammalia</taxon>
        <taxon>Eutheria</taxon>
        <taxon>Euarchontoglires</taxon>
        <taxon>Glires</taxon>
        <taxon>Rodentia</taxon>
        <taxon>Castorimorpha</taxon>
        <taxon>Castoridae</taxon>
        <taxon>Castor</taxon>
    </lineage>
</organism>
<name>A0AC58M0Z1_CASCN</name>
<dbReference type="Proteomes" id="UP001732720">
    <property type="component" value="Chromosome 3"/>
</dbReference>
<evidence type="ECO:0000313" key="1">
    <source>
        <dbReference type="Proteomes" id="UP001732720"/>
    </source>
</evidence>
<accession>A0AC58M0Z1</accession>
<dbReference type="RefSeq" id="XP_073923067.1">
    <property type="nucleotide sequence ID" value="XM_074066966.1"/>
</dbReference>
<reference evidence="2" key="1">
    <citation type="submission" date="2025-08" db="UniProtKB">
        <authorList>
            <consortium name="RefSeq"/>
        </authorList>
    </citation>
    <scope>IDENTIFICATION</scope>
</reference>